<evidence type="ECO:0000256" key="1">
    <source>
        <dbReference type="SAM" id="Phobius"/>
    </source>
</evidence>
<reference evidence="2 3" key="1">
    <citation type="submission" date="2024-04" db="EMBL/GenBank/DDBJ databases">
        <title>Defined microbial consortia suppress multidrug-resistant proinflammatory Enterobacteriaceae via ecological control.</title>
        <authorList>
            <person name="Furuichi M."/>
            <person name="Kawaguchi T."/>
            <person name="Pust M."/>
            <person name="Yasuma K."/>
            <person name="Plichta D."/>
            <person name="Hasegawa N."/>
            <person name="Ohya T."/>
            <person name="Bhattarai S."/>
            <person name="Sasajima S."/>
            <person name="Aoto Y."/>
            <person name="Tuganbaev T."/>
            <person name="Yaginuma M."/>
            <person name="Ueda M."/>
            <person name="Okahashi N."/>
            <person name="Amafuji K."/>
            <person name="Kiridooshi Y."/>
            <person name="Sugita K."/>
            <person name="Strazar M."/>
            <person name="Skelly A."/>
            <person name="Suda W."/>
            <person name="Hattori M."/>
            <person name="Nakamoto N."/>
            <person name="Caballero S."/>
            <person name="Norman J."/>
            <person name="Olle B."/>
            <person name="Tanoue T."/>
            <person name="Arita M."/>
            <person name="Bucci V."/>
            <person name="Atarashi K."/>
            <person name="Xavier R."/>
            <person name="Honda K."/>
        </authorList>
    </citation>
    <scope>NUCLEOTIDE SEQUENCE [LARGE SCALE GENOMIC DNA]</scope>
    <source>
        <strain evidence="3">f13</strain>
    </source>
</reference>
<dbReference type="Proteomes" id="UP001600894">
    <property type="component" value="Unassembled WGS sequence"/>
</dbReference>
<evidence type="ECO:0000313" key="2">
    <source>
        <dbReference type="EMBL" id="GAA6267684.1"/>
    </source>
</evidence>
<dbReference type="EMBL" id="BAABXL010000001">
    <property type="protein sequence ID" value="GAA6267684.1"/>
    <property type="molecule type" value="Genomic_DNA"/>
</dbReference>
<feature type="transmembrane region" description="Helical" evidence="1">
    <location>
        <begin position="27"/>
        <end position="45"/>
    </location>
</feature>
<accession>A0ABQ0AUH9</accession>
<keyword evidence="1" id="KW-1133">Transmembrane helix</keyword>
<sequence length="54" mass="6121">MNGKAFLLAGIVAGVYGGEVFILQGIFSYMFLQTFFVFLISENRVKNRKTNIKE</sequence>
<comment type="caution">
    <text evidence="2">The sequence shown here is derived from an EMBL/GenBank/DDBJ whole genome shotgun (WGS) entry which is preliminary data.</text>
</comment>
<proteinExistence type="predicted"/>
<organism evidence="2 3">
    <name type="scientific">Enterocloster alcoholdehydrogenati</name>
    <dbReference type="NCBI Taxonomy" id="2547410"/>
    <lineage>
        <taxon>Bacteria</taxon>
        <taxon>Bacillati</taxon>
        <taxon>Bacillota</taxon>
        <taxon>Clostridia</taxon>
        <taxon>Lachnospirales</taxon>
        <taxon>Lachnospiraceae</taxon>
        <taxon>Enterocloster</taxon>
    </lineage>
</organism>
<name>A0ABQ0AUH9_9FIRM</name>
<gene>
    <name evidence="2" type="ORF">F130042H8_07440</name>
</gene>
<protein>
    <submittedName>
        <fullName evidence="2">Uncharacterized protein</fullName>
    </submittedName>
</protein>
<evidence type="ECO:0000313" key="3">
    <source>
        <dbReference type="Proteomes" id="UP001600894"/>
    </source>
</evidence>
<keyword evidence="1" id="KW-0812">Transmembrane</keyword>
<keyword evidence="1" id="KW-0472">Membrane</keyword>
<keyword evidence="3" id="KW-1185">Reference proteome</keyword>